<feature type="region of interest" description="Disordered" evidence="1">
    <location>
        <begin position="73"/>
        <end position="100"/>
    </location>
</feature>
<reference evidence="2" key="2">
    <citation type="journal article" date="2024" name="Plant">
        <title>Genomic evolution and insights into agronomic trait innovations of Sesamum species.</title>
        <authorList>
            <person name="Miao H."/>
            <person name="Wang L."/>
            <person name="Qu L."/>
            <person name="Liu H."/>
            <person name="Sun Y."/>
            <person name="Le M."/>
            <person name="Wang Q."/>
            <person name="Wei S."/>
            <person name="Zheng Y."/>
            <person name="Lin W."/>
            <person name="Duan Y."/>
            <person name="Cao H."/>
            <person name="Xiong S."/>
            <person name="Wang X."/>
            <person name="Wei L."/>
            <person name="Li C."/>
            <person name="Ma Q."/>
            <person name="Ju M."/>
            <person name="Zhao R."/>
            <person name="Li G."/>
            <person name="Mu C."/>
            <person name="Tian Q."/>
            <person name="Mei H."/>
            <person name="Zhang T."/>
            <person name="Gao T."/>
            <person name="Zhang H."/>
        </authorList>
    </citation>
    <scope>NUCLEOTIDE SEQUENCE</scope>
    <source>
        <strain evidence="2">KEN1</strain>
    </source>
</reference>
<name>A0AAW2VE83_9LAMI</name>
<accession>A0AAW2VE83</accession>
<dbReference type="InterPro" id="IPR043128">
    <property type="entry name" value="Rev_trsase/Diguanyl_cyclase"/>
</dbReference>
<feature type="compositionally biased region" description="Basic and acidic residues" evidence="1">
    <location>
        <begin position="79"/>
        <end position="93"/>
    </location>
</feature>
<gene>
    <name evidence="2" type="ORF">Slati_2903700</name>
</gene>
<evidence type="ECO:0000256" key="1">
    <source>
        <dbReference type="SAM" id="MobiDB-lite"/>
    </source>
</evidence>
<dbReference type="PANTHER" id="PTHR37984">
    <property type="entry name" value="PROTEIN CBG26694"/>
    <property type="match status" value="1"/>
</dbReference>
<dbReference type="SUPFAM" id="SSF56672">
    <property type="entry name" value="DNA/RNA polymerases"/>
    <property type="match status" value="1"/>
</dbReference>
<dbReference type="AlphaFoldDB" id="A0AAW2VE83"/>
<dbReference type="PANTHER" id="PTHR37984:SF7">
    <property type="entry name" value="INTEGRASE CATALYTIC DOMAIN-CONTAINING PROTEIN"/>
    <property type="match status" value="1"/>
</dbReference>
<evidence type="ECO:0000313" key="2">
    <source>
        <dbReference type="EMBL" id="KAL0427289.1"/>
    </source>
</evidence>
<dbReference type="InterPro" id="IPR050951">
    <property type="entry name" value="Retrovirus_Pol_polyprotein"/>
</dbReference>
<sequence length="181" mass="20414">MKHGSIHRRYACKSHSKDNHIQDLRECFDVIRRLRMKLNPSKCTFGVRGGKFLAYLISCRGMEANPEKIKAIQDMSPPDNKERSSEANRKNDGPKQIPISRSREGTAIFLNSEKEEKLHVFLSTLKEAVSAVLVRAVGREHQPVYYVSKSHQVTVLTNQPLKHILASANASGSMTKCGRIE</sequence>
<organism evidence="2">
    <name type="scientific">Sesamum latifolium</name>
    <dbReference type="NCBI Taxonomy" id="2727402"/>
    <lineage>
        <taxon>Eukaryota</taxon>
        <taxon>Viridiplantae</taxon>
        <taxon>Streptophyta</taxon>
        <taxon>Embryophyta</taxon>
        <taxon>Tracheophyta</taxon>
        <taxon>Spermatophyta</taxon>
        <taxon>Magnoliopsida</taxon>
        <taxon>eudicotyledons</taxon>
        <taxon>Gunneridae</taxon>
        <taxon>Pentapetalae</taxon>
        <taxon>asterids</taxon>
        <taxon>lamiids</taxon>
        <taxon>Lamiales</taxon>
        <taxon>Pedaliaceae</taxon>
        <taxon>Sesamum</taxon>
    </lineage>
</organism>
<comment type="caution">
    <text evidence="2">The sequence shown here is derived from an EMBL/GenBank/DDBJ whole genome shotgun (WGS) entry which is preliminary data.</text>
</comment>
<dbReference type="EMBL" id="JACGWN010000010">
    <property type="protein sequence ID" value="KAL0427289.1"/>
    <property type="molecule type" value="Genomic_DNA"/>
</dbReference>
<protein>
    <submittedName>
        <fullName evidence="2">Uncharacterized protein</fullName>
    </submittedName>
</protein>
<dbReference type="InterPro" id="IPR043502">
    <property type="entry name" value="DNA/RNA_pol_sf"/>
</dbReference>
<dbReference type="Gene3D" id="3.30.70.270">
    <property type="match status" value="1"/>
</dbReference>
<reference evidence="2" key="1">
    <citation type="submission" date="2020-06" db="EMBL/GenBank/DDBJ databases">
        <authorList>
            <person name="Li T."/>
            <person name="Hu X."/>
            <person name="Zhang T."/>
            <person name="Song X."/>
            <person name="Zhang H."/>
            <person name="Dai N."/>
            <person name="Sheng W."/>
            <person name="Hou X."/>
            <person name="Wei L."/>
        </authorList>
    </citation>
    <scope>NUCLEOTIDE SEQUENCE</scope>
    <source>
        <strain evidence="2">KEN1</strain>
        <tissue evidence="2">Leaf</tissue>
    </source>
</reference>
<proteinExistence type="predicted"/>